<dbReference type="InterPro" id="IPR017930">
    <property type="entry name" value="Myb_dom"/>
</dbReference>
<organism evidence="2 3">
    <name type="scientific">Bacillus arachidis</name>
    <dbReference type="NCBI Taxonomy" id="2819290"/>
    <lineage>
        <taxon>Bacteria</taxon>
        <taxon>Bacillati</taxon>
        <taxon>Bacillota</taxon>
        <taxon>Bacilli</taxon>
        <taxon>Bacillales</taxon>
        <taxon>Bacillaceae</taxon>
        <taxon>Bacillus</taxon>
    </lineage>
</organism>
<reference evidence="2 3" key="1">
    <citation type="submission" date="2021-03" db="EMBL/GenBank/DDBJ databases">
        <title>Identification of novel Bacillus strains.</title>
        <authorList>
            <person name="Xiao Z."/>
            <person name="Li Y."/>
            <person name="Shen J."/>
        </authorList>
    </citation>
    <scope>NUCLEOTIDE SEQUENCE [LARGE SCALE GENOMIC DNA]</scope>
    <source>
        <strain evidence="2 3">SY8</strain>
    </source>
</reference>
<dbReference type="PROSITE" id="PS51294">
    <property type="entry name" value="HTH_MYB"/>
    <property type="match status" value="1"/>
</dbReference>
<accession>A0ABS3P2U1</accession>
<gene>
    <name evidence="2" type="ORF">J4P90_17935</name>
</gene>
<dbReference type="RefSeq" id="WP_208018528.1">
    <property type="nucleotide sequence ID" value="NZ_JAGDQJ010000020.1"/>
</dbReference>
<keyword evidence="3" id="KW-1185">Reference proteome</keyword>
<evidence type="ECO:0000259" key="1">
    <source>
        <dbReference type="PROSITE" id="PS51294"/>
    </source>
</evidence>
<evidence type="ECO:0000313" key="3">
    <source>
        <dbReference type="Proteomes" id="UP000677611"/>
    </source>
</evidence>
<proteinExistence type="predicted"/>
<sequence length="207" mass="23298">MGDHYDKYCKHYQNRYDDHCRDKYDDYYNDKYYNKHCKNECDDHSIKIHVNCCDHKKGPTGPCQSGLLHQFVVGTNANPLPELPLSPTSEFATISTLTIAINDPLDTVRFLATIEANNIGSSVATQRAQLITYRIRRIAPGMAIINVQDTNIDIATTTFTAIDRPGVGFFTYVLEGRVLTTTLGNNNNEMVLDAVFTAEEIKNNIPC</sequence>
<feature type="domain" description="HTH myb-type" evidence="1">
    <location>
        <begin position="1"/>
        <end position="32"/>
    </location>
</feature>
<dbReference type="EMBL" id="JAGDQJ010000020">
    <property type="protein sequence ID" value="MBO1627077.1"/>
    <property type="molecule type" value="Genomic_DNA"/>
</dbReference>
<evidence type="ECO:0000313" key="2">
    <source>
        <dbReference type="EMBL" id="MBO1627077.1"/>
    </source>
</evidence>
<name>A0ABS3P2U1_9BACI</name>
<dbReference type="Proteomes" id="UP000677611">
    <property type="component" value="Unassembled WGS sequence"/>
</dbReference>
<comment type="caution">
    <text evidence="2">The sequence shown here is derived from an EMBL/GenBank/DDBJ whole genome shotgun (WGS) entry which is preliminary data.</text>
</comment>
<protein>
    <recommendedName>
        <fullName evidence="1">HTH myb-type domain-containing protein</fullName>
    </recommendedName>
</protein>